<accession>A0A0J7MWY3</accession>
<dbReference type="SUPFAM" id="SSF53098">
    <property type="entry name" value="Ribonuclease H-like"/>
    <property type="match status" value="1"/>
</dbReference>
<evidence type="ECO:0000259" key="2">
    <source>
        <dbReference type="PROSITE" id="PS50994"/>
    </source>
</evidence>
<dbReference type="PROSITE" id="PS50013">
    <property type="entry name" value="CHROMO_2"/>
    <property type="match status" value="1"/>
</dbReference>
<dbReference type="EMBL" id="LBMM01015116">
    <property type="protein sequence ID" value="KMQ84924.1"/>
    <property type="molecule type" value="Genomic_DNA"/>
</dbReference>
<sequence>MRPYSRFNRGYHYILTVIDVLSKHAWAVPLKGKGGNETADAIAEIIRNSKRCPKNMQTDNGKEFYNTDVQRLIRKHNINHYSTYSVLKASVVERFNRTLKNDMWKMFTLNGTYKWIDALPELVSDYNARKHRTIGMRPVDVTPAIAERLLATVYSRVKIAGPAKFKVGDPVRVSKYKQLFEKGYTPNWTTEVFKIVKVQRTNPVTYLLEDYRKKSIAGAFYEHELHRANYPDVYLVEKILRRRGDDVYVKWLGFDSSHNSWIHKDNVI</sequence>
<dbReference type="InterPro" id="IPR036397">
    <property type="entry name" value="RNaseH_sf"/>
</dbReference>
<dbReference type="EMBL" id="LBMM01015012">
    <property type="protein sequence ID" value="KMQ84960.1"/>
    <property type="molecule type" value="Genomic_DNA"/>
</dbReference>
<name>A0A0J7MWY3_LASNI</name>
<dbReference type="OrthoDB" id="6343797at2759"/>
<dbReference type="Proteomes" id="UP000036403">
    <property type="component" value="Unassembled WGS sequence"/>
</dbReference>
<dbReference type="GO" id="GO:0003676">
    <property type="term" value="F:nucleic acid binding"/>
    <property type="evidence" value="ECO:0007669"/>
    <property type="project" value="InterPro"/>
</dbReference>
<evidence type="ECO:0008006" key="6">
    <source>
        <dbReference type="Google" id="ProtNLM"/>
    </source>
</evidence>
<protein>
    <recommendedName>
        <fullName evidence="6">Integrase catalytic domain-containing protein</fullName>
    </recommendedName>
</protein>
<comment type="caution">
    <text evidence="4">The sequence shown here is derived from an EMBL/GenBank/DDBJ whole genome shotgun (WGS) entry which is preliminary data.</text>
</comment>
<dbReference type="InterPro" id="IPR016197">
    <property type="entry name" value="Chromo-like_dom_sf"/>
</dbReference>
<evidence type="ECO:0000259" key="1">
    <source>
        <dbReference type="PROSITE" id="PS50013"/>
    </source>
</evidence>
<dbReference type="CDD" id="cd00024">
    <property type="entry name" value="CD_CSD"/>
    <property type="match status" value="1"/>
</dbReference>
<dbReference type="SUPFAM" id="SSF54160">
    <property type="entry name" value="Chromo domain-like"/>
    <property type="match status" value="1"/>
</dbReference>
<organism evidence="4 5">
    <name type="scientific">Lasius niger</name>
    <name type="common">Black garden ant</name>
    <dbReference type="NCBI Taxonomy" id="67767"/>
    <lineage>
        <taxon>Eukaryota</taxon>
        <taxon>Metazoa</taxon>
        <taxon>Ecdysozoa</taxon>
        <taxon>Arthropoda</taxon>
        <taxon>Hexapoda</taxon>
        <taxon>Insecta</taxon>
        <taxon>Pterygota</taxon>
        <taxon>Neoptera</taxon>
        <taxon>Endopterygota</taxon>
        <taxon>Hymenoptera</taxon>
        <taxon>Apocrita</taxon>
        <taxon>Aculeata</taxon>
        <taxon>Formicoidea</taxon>
        <taxon>Formicidae</taxon>
        <taxon>Formicinae</taxon>
        <taxon>Lasius</taxon>
        <taxon>Lasius</taxon>
    </lineage>
</organism>
<evidence type="ECO:0000313" key="3">
    <source>
        <dbReference type="EMBL" id="KMQ84924.1"/>
    </source>
</evidence>
<dbReference type="PANTHER" id="PTHR46585:SF1">
    <property type="entry name" value="CHROMO DOMAIN-CONTAINING PROTEIN"/>
    <property type="match status" value="1"/>
</dbReference>
<dbReference type="Gene3D" id="3.30.420.10">
    <property type="entry name" value="Ribonuclease H-like superfamily/Ribonuclease H"/>
    <property type="match status" value="1"/>
</dbReference>
<evidence type="ECO:0000313" key="5">
    <source>
        <dbReference type="Proteomes" id="UP000036403"/>
    </source>
</evidence>
<gene>
    <name evidence="4" type="ORF">RF55_16816</name>
    <name evidence="3" type="ORF">RF55_16882</name>
</gene>
<reference evidence="4 5" key="1">
    <citation type="submission" date="2015-04" db="EMBL/GenBank/DDBJ databases">
        <title>Lasius niger genome sequencing.</title>
        <authorList>
            <person name="Konorov E.A."/>
            <person name="Nikitin M.A."/>
            <person name="Kirill M.V."/>
            <person name="Chang P."/>
        </authorList>
    </citation>
    <scope>NUCLEOTIDE SEQUENCE [LARGE SCALE GENOMIC DNA]</scope>
    <source>
        <tissue evidence="4">Whole</tissue>
    </source>
</reference>
<dbReference type="PaxDb" id="67767-A0A0J7MWY3"/>
<evidence type="ECO:0000313" key="4">
    <source>
        <dbReference type="EMBL" id="KMQ84960.1"/>
    </source>
</evidence>
<keyword evidence="5" id="KW-1185">Reference proteome</keyword>
<dbReference type="Pfam" id="PF00665">
    <property type="entry name" value="rve"/>
    <property type="match status" value="1"/>
</dbReference>
<dbReference type="AlphaFoldDB" id="A0A0J7MWY3"/>
<dbReference type="GO" id="GO:0005694">
    <property type="term" value="C:chromosome"/>
    <property type="evidence" value="ECO:0007669"/>
    <property type="project" value="UniProtKB-ARBA"/>
</dbReference>
<proteinExistence type="predicted"/>
<feature type="domain" description="Integrase catalytic" evidence="2">
    <location>
        <begin position="1"/>
        <end position="146"/>
    </location>
</feature>
<dbReference type="InterPro" id="IPR000953">
    <property type="entry name" value="Chromo/chromo_shadow_dom"/>
</dbReference>
<dbReference type="PANTHER" id="PTHR46585">
    <property type="entry name" value="INTEGRASE CORE DOMAIN CONTAINING PROTEIN"/>
    <property type="match status" value="1"/>
</dbReference>
<dbReference type="Gene3D" id="2.40.50.40">
    <property type="match status" value="1"/>
</dbReference>
<dbReference type="InterPro" id="IPR001584">
    <property type="entry name" value="Integrase_cat-core"/>
</dbReference>
<feature type="domain" description="Chromo" evidence="1">
    <location>
        <begin position="234"/>
        <end position="268"/>
    </location>
</feature>
<dbReference type="PROSITE" id="PS50994">
    <property type="entry name" value="INTEGRASE"/>
    <property type="match status" value="1"/>
</dbReference>
<dbReference type="InterPro" id="IPR012337">
    <property type="entry name" value="RNaseH-like_sf"/>
</dbReference>
<dbReference type="GO" id="GO:0015074">
    <property type="term" value="P:DNA integration"/>
    <property type="evidence" value="ECO:0007669"/>
    <property type="project" value="InterPro"/>
</dbReference>